<dbReference type="PANTHER" id="PTHR16089:SF19">
    <property type="entry name" value="TRANSCRIPTIONAL-REGULATING FACTOR 1"/>
    <property type="match status" value="1"/>
</dbReference>
<sequence>MTENLYEINDLTNCSNSLTVTRSGYGIHNTTSLQPSPVSPHVNQKYMPSPTTPQNELSPLLDISHEEGSWERNQLEKSASSILNETMNSHVVYPFNVAEALHGLDSFSKAFPVKNPNTVFGNSVGEKSSEDNQVSEILLSPQRGTPSAGSDREPFSPVTMQSRSQQCHNQLMHHSMDSQNMAHNPYQSHQQYYGYQHHKPQLRENNSVPIYKVPFYKSQSQYLLQQQGNQIHQQQLTSYSLAQQKQQIPLDVQEGHDSVGSPTDSYTEDYKASEQTDFQANLHTSHFQGSQNFLSLSHQNDLYQQANELSHSFPFKQNPSFEDHLGSVDIIPGFSNTKEEVYMDLNYHHKQEDFYSSHYQNMGSGVNQTAQSPALRGGALHHLNSYSPPCGQMRSDIQEDQLLPYYGMEALRAEGAKAKLKCILCHREFKSLPALNGHMRSHGGFRTYPSTLKTDYSVPSRLPNNFHNHLRHNNLDDLDESNPQRPKVFPSRAKSSVGAGECAAKQEKKRYRHCLVPLVISPCGTGLESRGPVLFQSQLRSPSSCGDDVPYTPPPMLSPVRPGSGLFSSVNVGHTCTGAQTVPRVRLCKDSDKHDGSVTLGSGDKSSSIKPRINIGCDFQADIPDIQSRSKVAEDIHKANLLWTPCYLDTPEKQQRVDDLLKMACSSVLPGGGTNTEYTLHCLFECSGDIMTTLEKLLSLTALKHASSLHTNYHYAGSDKWTLQEKRQLNKALLIHHKDFHLIQKMVKTKSVAQCVEYYYTWKEKLRLGRRFSTGPVTPGQAKENRGHLKEGNTRQPTHETKNKRGALEFSELSGNVSGAFVCEVPRSGPMFNGNEWNQSNIGGLCNSPAEHNRLKSAQHFAPGSIKSSPSNSSTSGDTDSNISFPCTECGKVFLKVKSRNAHMKTHRQTDDPQFWQLHSLPEQENKTVTPASPTVRLLHLPLTHHSVACISNGNIKPLCINSAEPLQQPDCLLQNQNLKGEIHLQKLTEVSGGLLRTMAAAPPPNFSWVEPRKLAGLGMPRMTAHYQFLLNNGIKHLITLSERKPPYHDTCPELTLHHIRIHDFCAPTFDQIKRFLSIVEEANSKGEGVGVHCLHGFGRTGTMLACYLVKSRKISGIDAINEIRKIRRGSIETREQEQIVVQFYQQNKC</sequence>
<dbReference type="GO" id="GO:0000118">
    <property type="term" value="C:histone deacetylase complex"/>
    <property type="evidence" value="ECO:0007669"/>
    <property type="project" value="TreeGrafter"/>
</dbReference>
<dbReference type="PROSITE" id="PS51293">
    <property type="entry name" value="SANT"/>
    <property type="match status" value="1"/>
</dbReference>
<keyword evidence="7" id="KW-0597">Phosphoprotein</keyword>
<keyword evidence="14" id="KW-0539">Nucleus</keyword>
<feature type="domain" description="SANT" evidence="26">
    <location>
        <begin position="716"/>
        <end position="767"/>
    </location>
</feature>
<dbReference type="InterPro" id="IPR051066">
    <property type="entry name" value="Trans_reg/Corepressor"/>
</dbReference>
<dbReference type="EMBL" id="VFJC01000011">
    <property type="protein sequence ID" value="KAB5562178.1"/>
    <property type="molecule type" value="Genomic_DNA"/>
</dbReference>
<dbReference type="PROSITE" id="PS50054">
    <property type="entry name" value="TYR_PHOSPHATASE_DUAL"/>
    <property type="match status" value="1"/>
</dbReference>
<feature type="region of interest" description="Disordered" evidence="21">
    <location>
        <begin position="773"/>
        <end position="803"/>
    </location>
</feature>
<dbReference type="Gene3D" id="1.10.10.60">
    <property type="entry name" value="Homeodomain-like"/>
    <property type="match status" value="1"/>
</dbReference>
<dbReference type="InterPro" id="IPR029021">
    <property type="entry name" value="Prot-tyrosine_phosphatase-like"/>
</dbReference>
<feature type="compositionally biased region" description="Basic and acidic residues" evidence="21">
    <location>
        <begin position="783"/>
        <end position="803"/>
    </location>
</feature>
<dbReference type="GO" id="GO:0005667">
    <property type="term" value="C:transcription regulator complex"/>
    <property type="evidence" value="ECO:0007669"/>
    <property type="project" value="TreeGrafter"/>
</dbReference>
<dbReference type="SMART" id="SM00404">
    <property type="entry name" value="PTPc_motif"/>
    <property type="match status" value="1"/>
</dbReference>
<organism evidence="27 28">
    <name type="scientific">Pangasianodon hypophthalmus</name>
    <name type="common">Striped catfish</name>
    <name type="synonym">Helicophagus hypophthalmus</name>
    <dbReference type="NCBI Taxonomy" id="310915"/>
    <lineage>
        <taxon>Eukaryota</taxon>
        <taxon>Metazoa</taxon>
        <taxon>Chordata</taxon>
        <taxon>Craniata</taxon>
        <taxon>Vertebrata</taxon>
        <taxon>Euteleostomi</taxon>
        <taxon>Actinopterygii</taxon>
        <taxon>Neopterygii</taxon>
        <taxon>Teleostei</taxon>
        <taxon>Ostariophysi</taxon>
        <taxon>Siluriformes</taxon>
        <taxon>Pangasiidae</taxon>
        <taxon>Pangasianodon</taxon>
    </lineage>
</organism>
<keyword evidence="20" id="KW-0863">Zinc-finger</keyword>
<comment type="subcellular location">
    <subcellularLocation>
        <location evidence="2">Cytoplasm</location>
        <location evidence="2">Cytosol</location>
    </subcellularLocation>
    <subcellularLocation>
        <location evidence="1">Nucleus</location>
    </subcellularLocation>
</comment>
<dbReference type="Pfam" id="PF22784">
    <property type="entry name" value="PTP-SAK"/>
    <property type="match status" value="1"/>
</dbReference>
<evidence type="ECO:0000259" key="22">
    <source>
        <dbReference type="PROSITE" id="PS50054"/>
    </source>
</evidence>
<dbReference type="SMART" id="SM01189">
    <property type="entry name" value="ELM2"/>
    <property type="match status" value="1"/>
</dbReference>
<comment type="catalytic activity">
    <reaction evidence="15">
        <text>O-phospho-L-seryl-[protein] + H2O = L-seryl-[protein] + phosphate</text>
        <dbReference type="Rhea" id="RHEA:20629"/>
        <dbReference type="Rhea" id="RHEA-COMP:9863"/>
        <dbReference type="Rhea" id="RHEA-COMP:11604"/>
        <dbReference type="ChEBI" id="CHEBI:15377"/>
        <dbReference type="ChEBI" id="CHEBI:29999"/>
        <dbReference type="ChEBI" id="CHEBI:43474"/>
        <dbReference type="ChEBI" id="CHEBI:83421"/>
        <dbReference type="EC" id="3.1.3.16"/>
    </reaction>
</comment>
<evidence type="ECO:0000259" key="24">
    <source>
        <dbReference type="PROSITE" id="PS50157"/>
    </source>
</evidence>
<dbReference type="InterPro" id="IPR013087">
    <property type="entry name" value="Znf_C2H2_type"/>
</dbReference>
<evidence type="ECO:0000256" key="13">
    <source>
        <dbReference type="ARBA" id="ARBA00023163"/>
    </source>
</evidence>
<accession>A0A5N5N590</accession>
<feature type="domain" description="Tyrosine specific protein phosphatases" evidence="23">
    <location>
        <begin position="1074"/>
        <end position="1139"/>
    </location>
</feature>
<dbReference type="SUPFAM" id="SSF52799">
    <property type="entry name" value="(Phosphotyrosine protein) phosphatases II"/>
    <property type="match status" value="1"/>
</dbReference>
<dbReference type="InterPro" id="IPR009057">
    <property type="entry name" value="Homeodomain-like_sf"/>
</dbReference>
<dbReference type="AlphaFoldDB" id="A0A5N5N590"/>
<evidence type="ECO:0000313" key="27">
    <source>
        <dbReference type="EMBL" id="KAB5562178.1"/>
    </source>
</evidence>
<dbReference type="Proteomes" id="UP000327468">
    <property type="component" value="Chromosome 10"/>
</dbReference>
<feature type="region of interest" description="Disordered" evidence="21">
    <location>
        <begin position="861"/>
        <end position="881"/>
    </location>
</feature>
<evidence type="ECO:0000256" key="6">
    <source>
        <dbReference type="ARBA" id="ARBA00022490"/>
    </source>
</evidence>
<feature type="domain" description="ELM2" evidence="25">
    <location>
        <begin position="611"/>
        <end position="701"/>
    </location>
</feature>
<comment type="caution">
    <text evidence="27">The sequence shown here is derived from an EMBL/GenBank/DDBJ whole genome shotgun (WGS) entry which is preliminary data.</text>
</comment>
<dbReference type="PROSITE" id="PS00383">
    <property type="entry name" value="TYR_PHOSPHATASE_1"/>
    <property type="match status" value="1"/>
</dbReference>
<keyword evidence="13" id="KW-0804">Transcription</keyword>
<keyword evidence="10" id="KW-0007">Acetylation</keyword>
<dbReference type="Pfam" id="PF00249">
    <property type="entry name" value="Myb_DNA-binding"/>
    <property type="match status" value="1"/>
</dbReference>
<evidence type="ECO:0000256" key="7">
    <source>
        <dbReference type="ARBA" id="ARBA00022553"/>
    </source>
</evidence>
<dbReference type="CDD" id="cd14504">
    <property type="entry name" value="DUSP23"/>
    <property type="match status" value="1"/>
</dbReference>
<dbReference type="Pfam" id="PF13912">
    <property type="entry name" value="zf-C2H2_6"/>
    <property type="match status" value="2"/>
</dbReference>
<dbReference type="GO" id="GO:0004725">
    <property type="term" value="F:protein tyrosine phosphatase activity"/>
    <property type="evidence" value="ECO:0007669"/>
    <property type="project" value="UniProtKB-EC"/>
</dbReference>
<evidence type="ECO:0000259" key="25">
    <source>
        <dbReference type="PROSITE" id="PS51156"/>
    </source>
</evidence>
<dbReference type="InterPro" id="IPR003595">
    <property type="entry name" value="Tyr_Pase_cat"/>
</dbReference>
<keyword evidence="9" id="KW-0904">Protein phosphatase</keyword>
<evidence type="ECO:0000256" key="9">
    <source>
        <dbReference type="ARBA" id="ARBA00022912"/>
    </source>
</evidence>
<comment type="function">
    <text evidence="17">Protein phosphatase that mediates dephosphorylation of proteins phosphorylated on Tyr and Ser/Thr residues. In vitro, it can dephosphorylate p44-ERK1 (MAPK3) but not p54 SAPK-beta (MAPK10) in vitro. Able to enhance activation of JNK and p38 (MAPK14).</text>
</comment>
<evidence type="ECO:0000256" key="5">
    <source>
        <dbReference type="ARBA" id="ARBA00013081"/>
    </source>
</evidence>
<evidence type="ECO:0000256" key="10">
    <source>
        <dbReference type="ARBA" id="ARBA00022990"/>
    </source>
</evidence>
<evidence type="ECO:0000256" key="17">
    <source>
        <dbReference type="ARBA" id="ARBA00053915"/>
    </source>
</evidence>
<evidence type="ECO:0000259" key="26">
    <source>
        <dbReference type="PROSITE" id="PS51293"/>
    </source>
</evidence>
<evidence type="ECO:0000256" key="1">
    <source>
        <dbReference type="ARBA" id="ARBA00004123"/>
    </source>
</evidence>
<dbReference type="SMART" id="SM00195">
    <property type="entry name" value="DSPc"/>
    <property type="match status" value="1"/>
</dbReference>
<proteinExistence type="inferred from homology"/>
<dbReference type="PROSITE" id="PS50157">
    <property type="entry name" value="ZINC_FINGER_C2H2_2"/>
    <property type="match status" value="2"/>
</dbReference>
<dbReference type="SMART" id="SM00717">
    <property type="entry name" value="SANT"/>
    <property type="match status" value="1"/>
</dbReference>
<keyword evidence="12" id="KW-0238">DNA-binding</keyword>
<comment type="catalytic activity">
    <reaction evidence="16">
        <text>O-phospho-L-threonyl-[protein] + H2O = L-threonyl-[protein] + phosphate</text>
        <dbReference type="Rhea" id="RHEA:47004"/>
        <dbReference type="Rhea" id="RHEA-COMP:11060"/>
        <dbReference type="Rhea" id="RHEA-COMP:11605"/>
        <dbReference type="ChEBI" id="CHEBI:15377"/>
        <dbReference type="ChEBI" id="CHEBI:30013"/>
        <dbReference type="ChEBI" id="CHEBI:43474"/>
        <dbReference type="ChEBI" id="CHEBI:61977"/>
        <dbReference type="EC" id="3.1.3.16"/>
    </reaction>
</comment>
<dbReference type="InterPro" id="IPR016130">
    <property type="entry name" value="Tyr_Pase_AS"/>
</dbReference>
<dbReference type="Pfam" id="PF01448">
    <property type="entry name" value="ELM2"/>
    <property type="match status" value="1"/>
</dbReference>
<protein>
    <recommendedName>
        <fullName evidence="18">Dual specificity protein phosphatase 23</fullName>
        <ecNumber evidence="5">3.1.3.16</ecNumber>
        <ecNumber evidence="4">3.1.3.48</ecNumber>
    </recommendedName>
    <alternativeName>
        <fullName evidence="19">Low molecular mass dual specificity phosphatase 3</fullName>
    </alternativeName>
</protein>
<evidence type="ECO:0000256" key="19">
    <source>
        <dbReference type="ARBA" id="ARBA00081937"/>
    </source>
</evidence>
<evidence type="ECO:0000256" key="12">
    <source>
        <dbReference type="ARBA" id="ARBA00023125"/>
    </source>
</evidence>
<dbReference type="GO" id="GO:0008270">
    <property type="term" value="F:zinc ion binding"/>
    <property type="evidence" value="ECO:0007669"/>
    <property type="project" value="UniProtKB-KW"/>
</dbReference>
<evidence type="ECO:0000256" key="2">
    <source>
        <dbReference type="ARBA" id="ARBA00004514"/>
    </source>
</evidence>
<evidence type="ECO:0000313" key="28">
    <source>
        <dbReference type="Proteomes" id="UP000327468"/>
    </source>
</evidence>
<evidence type="ECO:0000259" key="23">
    <source>
        <dbReference type="PROSITE" id="PS50056"/>
    </source>
</evidence>
<evidence type="ECO:0000256" key="20">
    <source>
        <dbReference type="PROSITE-ProRule" id="PRU00042"/>
    </source>
</evidence>
<keyword evidence="11" id="KW-0805">Transcription regulation</keyword>
<name>A0A5N5N590_PANHP</name>
<evidence type="ECO:0000256" key="4">
    <source>
        <dbReference type="ARBA" id="ARBA00013064"/>
    </source>
</evidence>
<dbReference type="EC" id="3.1.3.16" evidence="5"/>
<dbReference type="PANTHER" id="PTHR16089">
    <property type="entry name" value="REST COREPRESSOR COREST PROTEIN-RELATED"/>
    <property type="match status" value="1"/>
</dbReference>
<evidence type="ECO:0000256" key="8">
    <source>
        <dbReference type="ARBA" id="ARBA00022801"/>
    </source>
</evidence>
<feature type="region of interest" description="Disordered" evidence="21">
    <location>
        <begin position="471"/>
        <end position="493"/>
    </location>
</feature>
<dbReference type="InterPro" id="IPR001005">
    <property type="entry name" value="SANT/Myb"/>
</dbReference>
<feature type="domain" description="C2H2-type" evidence="24">
    <location>
        <begin position="885"/>
        <end position="912"/>
    </location>
</feature>
<evidence type="ECO:0000256" key="3">
    <source>
        <dbReference type="ARBA" id="ARBA00008601"/>
    </source>
</evidence>
<dbReference type="GO" id="GO:0005829">
    <property type="term" value="C:cytosol"/>
    <property type="evidence" value="ECO:0007669"/>
    <property type="project" value="UniProtKB-SubCell"/>
</dbReference>
<feature type="domain" description="Tyrosine-protein phosphatase" evidence="22">
    <location>
        <begin position="1006"/>
        <end position="1150"/>
    </location>
</feature>
<dbReference type="InterPro" id="IPR020422">
    <property type="entry name" value="TYR_PHOSPHATASE_DUAL_dom"/>
</dbReference>
<evidence type="ECO:0000256" key="18">
    <source>
        <dbReference type="ARBA" id="ARBA00068789"/>
    </source>
</evidence>
<dbReference type="GO" id="GO:0004722">
    <property type="term" value="F:protein serine/threonine phosphatase activity"/>
    <property type="evidence" value="ECO:0007669"/>
    <property type="project" value="UniProtKB-EC"/>
</dbReference>
<evidence type="ECO:0000256" key="21">
    <source>
        <dbReference type="SAM" id="MobiDB-lite"/>
    </source>
</evidence>
<evidence type="ECO:0000256" key="11">
    <source>
        <dbReference type="ARBA" id="ARBA00023015"/>
    </source>
</evidence>
<evidence type="ECO:0000256" key="16">
    <source>
        <dbReference type="ARBA" id="ARBA00048336"/>
    </source>
</evidence>
<evidence type="ECO:0000256" key="15">
    <source>
        <dbReference type="ARBA" id="ARBA00047761"/>
    </source>
</evidence>
<gene>
    <name evidence="27" type="ORF">PHYPO_G00014990</name>
</gene>
<dbReference type="InterPro" id="IPR000949">
    <property type="entry name" value="ELM2_dom"/>
</dbReference>
<dbReference type="EC" id="3.1.3.48" evidence="4"/>
<dbReference type="SUPFAM" id="SSF46689">
    <property type="entry name" value="Homeodomain-like"/>
    <property type="match status" value="1"/>
</dbReference>
<keyword evidence="20" id="KW-0479">Metal-binding</keyword>
<reference evidence="27 28" key="1">
    <citation type="submission" date="2019-06" db="EMBL/GenBank/DDBJ databases">
        <title>A chromosome-scale genome assembly of the striped catfish, Pangasianodon hypophthalmus.</title>
        <authorList>
            <person name="Wen M."/>
            <person name="Zahm M."/>
            <person name="Roques C."/>
            <person name="Cabau C."/>
            <person name="Klopp C."/>
            <person name="Donnadieu C."/>
            <person name="Jouanno E."/>
            <person name="Avarre J.-C."/>
            <person name="Campet M."/>
            <person name="Ha T.T.T."/>
            <person name="Dugue R."/>
            <person name="Lampietro C."/>
            <person name="Louis A."/>
            <person name="Herpin A."/>
            <person name="Echchiki A."/>
            <person name="Berthelot C."/>
            <person name="Parey E."/>
            <person name="Roest-Crollius H."/>
            <person name="Braasch I."/>
            <person name="Postlethwait J."/>
            <person name="Bobe J."/>
            <person name="Montfort J."/>
            <person name="Bouchez O."/>
            <person name="Begum T."/>
            <person name="Schartl M."/>
            <person name="Guiguen Y."/>
        </authorList>
    </citation>
    <scope>NUCLEOTIDE SEQUENCE [LARGE SCALE GENOMIC DNA]</scope>
    <source>
        <strain evidence="27 28">Indonesia</strain>
        <tissue evidence="27">Blood</tissue>
    </source>
</reference>
<dbReference type="PROSITE" id="PS50056">
    <property type="entry name" value="TYR_PHOSPHATASE_2"/>
    <property type="match status" value="1"/>
</dbReference>
<evidence type="ECO:0000256" key="14">
    <source>
        <dbReference type="ARBA" id="ARBA00023242"/>
    </source>
</evidence>
<dbReference type="GO" id="GO:0003714">
    <property type="term" value="F:transcription corepressor activity"/>
    <property type="evidence" value="ECO:0007669"/>
    <property type="project" value="TreeGrafter"/>
</dbReference>
<keyword evidence="6" id="KW-0963">Cytoplasm</keyword>
<dbReference type="Gene3D" id="3.90.190.10">
    <property type="entry name" value="Protein tyrosine phosphatase superfamily"/>
    <property type="match status" value="1"/>
</dbReference>
<comment type="similarity">
    <text evidence="3">Belongs to the protein-tyrosine phosphatase family. Non-receptor class dual specificity subfamily.</text>
</comment>
<dbReference type="FunFam" id="3.90.190.10:FF:000063">
    <property type="entry name" value="Dual specificity phosphatase 23"/>
    <property type="match status" value="1"/>
</dbReference>
<keyword evidence="28" id="KW-1185">Reference proteome</keyword>
<dbReference type="InterPro" id="IPR000387">
    <property type="entry name" value="Tyr_Pase_dom"/>
</dbReference>
<dbReference type="PROSITE" id="PS00028">
    <property type="entry name" value="ZINC_FINGER_C2H2_1"/>
    <property type="match status" value="2"/>
</dbReference>
<feature type="domain" description="C2H2-type" evidence="24">
    <location>
        <begin position="420"/>
        <end position="447"/>
    </location>
</feature>
<dbReference type="InterPro" id="IPR057023">
    <property type="entry name" value="PTP-SAK"/>
</dbReference>
<dbReference type="InterPro" id="IPR017884">
    <property type="entry name" value="SANT_dom"/>
</dbReference>
<keyword evidence="20" id="KW-0862">Zinc</keyword>
<dbReference type="FunFam" id="1.10.10.60:FF:000086">
    <property type="entry name" value="transcriptional-regulating factor 1 isoform X1"/>
    <property type="match status" value="1"/>
</dbReference>
<dbReference type="GO" id="GO:0003677">
    <property type="term" value="F:DNA binding"/>
    <property type="evidence" value="ECO:0007669"/>
    <property type="project" value="UniProtKB-KW"/>
</dbReference>
<dbReference type="GO" id="GO:0006357">
    <property type="term" value="P:regulation of transcription by RNA polymerase II"/>
    <property type="evidence" value="ECO:0007669"/>
    <property type="project" value="TreeGrafter"/>
</dbReference>
<feature type="compositionally biased region" description="Low complexity" evidence="21">
    <location>
        <begin position="863"/>
        <end position="881"/>
    </location>
</feature>
<keyword evidence="8" id="KW-0378">Hydrolase</keyword>
<dbReference type="SMART" id="SM00355">
    <property type="entry name" value="ZnF_C2H2"/>
    <property type="match status" value="2"/>
</dbReference>
<dbReference type="PROSITE" id="PS51156">
    <property type="entry name" value="ELM2"/>
    <property type="match status" value="1"/>
</dbReference>